<name>A0A1U7Q0B4_9FLAO</name>
<dbReference type="Proteomes" id="UP000187261">
    <property type="component" value="Unassembled WGS sequence"/>
</dbReference>
<evidence type="ECO:0000256" key="1">
    <source>
        <dbReference type="SAM" id="SignalP"/>
    </source>
</evidence>
<sequence length="136" mass="15613">MKTFKWITALAFFGMMAFGVRAASRAEEHAMRKGYEHKKKNDTTALPDVRRYIRWAVQHRDYGHLCQAYKDAVLFSPSPSVKLKYADSALVAAVYTRDNARIAAAHLTIGTVYYYSFRQYKTHSANICWPINIRTG</sequence>
<feature type="chain" id="PRO_5012097956" evidence="1">
    <location>
        <begin position="23"/>
        <end position="136"/>
    </location>
</feature>
<reference evidence="3" key="1">
    <citation type="submission" date="2016-10" db="EMBL/GenBank/DDBJ databases">
        <authorList>
            <person name="Varghese N."/>
            <person name="Submissions S."/>
        </authorList>
    </citation>
    <scope>NUCLEOTIDE SEQUENCE [LARGE SCALE GENOMIC DNA]</scope>
    <source>
        <strain evidence="3">DSM 19482</strain>
    </source>
</reference>
<feature type="signal peptide" evidence="1">
    <location>
        <begin position="1"/>
        <end position="22"/>
    </location>
</feature>
<dbReference type="STRING" id="1121284.SAMN05660493_03309"/>
<dbReference type="RefSeq" id="WP_076784586.1">
    <property type="nucleotide sequence ID" value="NZ_FTPU01000076.1"/>
</dbReference>
<accession>A0A1U7Q0B4</accession>
<evidence type="ECO:0000313" key="2">
    <source>
        <dbReference type="EMBL" id="SIT98925.1"/>
    </source>
</evidence>
<evidence type="ECO:0000313" key="3">
    <source>
        <dbReference type="Proteomes" id="UP000187261"/>
    </source>
</evidence>
<dbReference type="AlphaFoldDB" id="A0A1U7Q0B4"/>
<keyword evidence="3" id="KW-1185">Reference proteome</keyword>
<dbReference type="EMBL" id="FTPU01000076">
    <property type="protein sequence ID" value="SIT98925.1"/>
    <property type="molecule type" value="Genomic_DNA"/>
</dbReference>
<proteinExistence type="predicted"/>
<protein>
    <submittedName>
        <fullName evidence="2">Uncharacterized protein</fullName>
    </submittedName>
</protein>
<keyword evidence="1" id="KW-0732">Signal</keyword>
<dbReference type="OrthoDB" id="5295174at2"/>
<organism evidence="2 3">
    <name type="scientific">Epilithonimonas bovis DSM 19482</name>
    <dbReference type="NCBI Taxonomy" id="1121284"/>
    <lineage>
        <taxon>Bacteria</taxon>
        <taxon>Pseudomonadati</taxon>
        <taxon>Bacteroidota</taxon>
        <taxon>Flavobacteriia</taxon>
        <taxon>Flavobacteriales</taxon>
        <taxon>Weeksellaceae</taxon>
        <taxon>Chryseobacterium group</taxon>
        <taxon>Epilithonimonas</taxon>
    </lineage>
</organism>
<gene>
    <name evidence="2" type="ORF">SAMN05660493_03309</name>
</gene>